<accession>A0A327PZI8</accession>
<keyword evidence="4" id="KW-0804">Transcription</keyword>
<reference evidence="6 7" key="1">
    <citation type="submission" date="2018-06" db="EMBL/GenBank/DDBJ databases">
        <title>Genomic Encyclopedia of Archaeal and Bacterial Type Strains, Phase II (KMG-II): from individual species to whole genera.</title>
        <authorList>
            <person name="Goeker M."/>
        </authorList>
    </citation>
    <scope>NUCLEOTIDE SEQUENCE [LARGE SCALE GENOMIC DNA]</scope>
    <source>
        <strain evidence="6 7">DSM 23857</strain>
    </source>
</reference>
<dbReference type="RefSeq" id="WP_111600527.1">
    <property type="nucleotide sequence ID" value="NZ_QLLL01000016.1"/>
</dbReference>
<dbReference type="Gene3D" id="3.40.190.290">
    <property type="match status" value="1"/>
</dbReference>
<evidence type="ECO:0000256" key="4">
    <source>
        <dbReference type="ARBA" id="ARBA00023163"/>
    </source>
</evidence>
<dbReference type="EMBL" id="QLLL01000016">
    <property type="protein sequence ID" value="RAI97449.1"/>
    <property type="molecule type" value="Genomic_DNA"/>
</dbReference>
<dbReference type="Pfam" id="PF03466">
    <property type="entry name" value="LysR_substrate"/>
    <property type="match status" value="1"/>
</dbReference>
<dbReference type="PRINTS" id="PR00039">
    <property type="entry name" value="HTHLYSR"/>
</dbReference>
<protein>
    <submittedName>
        <fullName evidence="6">DNA-binding transcriptional LysR family regulator</fullName>
    </submittedName>
</protein>
<keyword evidence="2" id="KW-0805">Transcription regulation</keyword>
<dbReference type="Pfam" id="PF00126">
    <property type="entry name" value="HTH_1"/>
    <property type="match status" value="1"/>
</dbReference>
<dbReference type="GO" id="GO:0000976">
    <property type="term" value="F:transcription cis-regulatory region binding"/>
    <property type="evidence" value="ECO:0007669"/>
    <property type="project" value="TreeGrafter"/>
</dbReference>
<dbReference type="FunFam" id="1.10.10.10:FF:000001">
    <property type="entry name" value="LysR family transcriptional regulator"/>
    <property type="match status" value="1"/>
</dbReference>
<comment type="caution">
    <text evidence="6">The sequence shown here is derived from an EMBL/GenBank/DDBJ whole genome shotgun (WGS) entry which is preliminary data.</text>
</comment>
<evidence type="ECO:0000256" key="2">
    <source>
        <dbReference type="ARBA" id="ARBA00023015"/>
    </source>
</evidence>
<dbReference type="OrthoDB" id="9785745at2"/>
<dbReference type="AlphaFoldDB" id="A0A327PZI8"/>
<comment type="similarity">
    <text evidence="1">Belongs to the LysR transcriptional regulatory family.</text>
</comment>
<organism evidence="6 7">
    <name type="scientific">Chitinophaga skermanii</name>
    <dbReference type="NCBI Taxonomy" id="331697"/>
    <lineage>
        <taxon>Bacteria</taxon>
        <taxon>Pseudomonadati</taxon>
        <taxon>Bacteroidota</taxon>
        <taxon>Chitinophagia</taxon>
        <taxon>Chitinophagales</taxon>
        <taxon>Chitinophagaceae</taxon>
        <taxon>Chitinophaga</taxon>
    </lineage>
</organism>
<feature type="domain" description="HTH lysR-type" evidence="5">
    <location>
        <begin position="6"/>
        <end position="58"/>
    </location>
</feature>
<dbReference type="PANTHER" id="PTHR30126:SF39">
    <property type="entry name" value="HTH-TYPE TRANSCRIPTIONAL REGULATOR CYSL"/>
    <property type="match status" value="1"/>
</dbReference>
<dbReference type="GO" id="GO:0003700">
    <property type="term" value="F:DNA-binding transcription factor activity"/>
    <property type="evidence" value="ECO:0007669"/>
    <property type="project" value="InterPro"/>
</dbReference>
<keyword evidence="3 6" id="KW-0238">DNA-binding</keyword>
<dbReference type="SUPFAM" id="SSF46785">
    <property type="entry name" value="Winged helix' DNA-binding domain"/>
    <property type="match status" value="1"/>
</dbReference>
<dbReference type="Gene3D" id="1.10.10.10">
    <property type="entry name" value="Winged helix-like DNA-binding domain superfamily/Winged helix DNA-binding domain"/>
    <property type="match status" value="1"/>
</dbReference>
<dbReference type="PANTHER" id="PTHR30126">
    <property type="entry name" value="HTH-TYPE TRANSCRIPTIONAL REGULATOR"/>
    <property type="match status" value="1"/>
</dbReference>
<evidence type="ECO:0000313" key="6">
    <source>
        <dbReference type="EMBL" id="RAI97449.1"/>
    </source>
</evidence>
<sequence length="300" mass="33584">MFDFRLKVFYTVAKRQSFTKAAQALYISQPAVTKHIRELEQQLGTALFNRAGNHIELTSTGNILLQHTEAIFAQYRSLEFDLNQLKESHGGSLEIGASTTIAQYVIPPLMAAFHAKNPQVQQSLLNGNTEQIEEALLQKSIQLGIVEGMSKHPAIKYTEFMRDEIVLVTNAAFAKQLKLPLTAATILQLPILLREQGSGTLQVIADALLQIGIKMSQLNVPVKMGATESIKSYLHEAPAAAFLSLQSVQREIASGEFVVLPVKQWKMMRKFYFIQLQGEQDKLATMFMRFLKKSKTNDES</sequence>
<dbReference type="InterPro" id="IPR005119">
    <property type="entry name" value="LysR_subst-bd"/>
</dbReference>
<evidence type="ECO:0000256" key="1">
    <source>
        <dbReference type="ARBA" id="ARBA00009437"/>
    </source>
</evidence>
<dbReference type="PROSITE" id="PS50931">
    <property type="entry name" value="HTH_LYSR"/>
    <property type="match status" value="1"/>
</dbReference>
<gene>
    <name evidence="6" type="ORF">LX64_05120</name>
</gene>
<evidence type="ECO:0000256" key="3">
    <source>
        <dbReference type="ARBA" id="ARBA00023125"/>
    </source>
</evidence>
<proteinExistence type="inferred from homology"/>
<keyword evidence="7" id="KW-1185">Reference proteome</keyword>
<dbReference type="InterPro" id="IPR036388">
    <property type="entry name" value="WH-like_DNA-bd_sf"/>
</dbReference>
<dbReference type="SUPFAM" id="SSF53850">
    <property type="entry name" value="Periplasmic binding protein-like II"/>
    <property type="match status" value="1"/>
</dbReference>
<dbReference type="InterPro" id="IPR000847">
    <property type="entry name" value="LysR_HTH_N"/>
</dbReference>
<dbReference type="InterPro" id="IPR036390">
    <property type="entry name" value="WH_DNA-bd_sf"/>
</dbReference>
<dbReference type="Proteomes" id="UP000249547">
    <property type="component" value="Unassembled WGS sequence"/>
</dbReference>
<evidence type="ECO:0000313" key="7">
    <source>
        <dbReference type="Proteomes" id="UP000249547"/>
    </source>
</evidence>
<evidence type="ECO:0000259" key="5">
    <source>
        <dbReference type="PROSITE" id="PS50931"/>
    </source>
</evidence>
<name>A0A327PZI8_9BACT</name>